<sequence>MYSRSRLCLLLCLFIGATFSRTKIDESEIRFQITNAGLTVNGSFTGLETTIQFNPEHPEQAQISASVPVNTIKTGLALRDKHLQKPDYFDAEKNPLITLQSKSIQKISPNTYEGIFELTMKGIHREVKMPFSVSAKNEFVGSLKVNRLDFNIGKSSLVLADDVTVSIRVKMGEGS</sequence>
<proteinExistence type="predicted"/>
<evidence type="ECO:0000256" key="1">
    <source>
        <dbReference type="SAM" id="SignalP"/>
    </source>
</evidence>
<gene>
    <name evidence="3" type="ORF">H3H32_11960</name>
</gene>
<feature type="signal peptide" evidence="1">
    <location>
        <begin position="1"/>
        <end position="20"/>
    </location>
</feature>
<reference evidence="3 4" key="1">
    <citation type="submission" date="2020-07" db="EMBL/GenBank/DDBJ databases">
        <title>Spirosoma foliorum sp. nov., isolated from the leaves on the Nejang mountain Korea, Republic of.</title>
        <authorList>
            <person name="Ho H."/>
            <person name="Lee Y.-J."/>
            <person name="Nurcahyanto D.-A."/>
            <person name="Kim S.-G."/>
        </authorList>
    </citation>
    <scope>NUCLEOTIDE SEQUENCE [LARGE SCALE GENOMIC DNA]</scope>
    <source>
        <strain evidence="3 4">PL0136</strain>
    </source>
</reference>
<feature type="domain" description="Lipid/polyisoprenoid-binding YceI-like" evidence="2">
    <location>
        <begin position="21"/>
        <end position="172"/>
    </location>
</feature>
<dbReference type="Proteomes" id="UP000515369">
    <property type="component" value="Chromosome"/>
</dbReference>
<evidence type="ECO:0000313" key="4">
    <source>
        <dbReference type="Proteomes" id="UP000515369"/>
    </source>
</evidence>
<dbReference type="SMART" id="SM00867">
    <property type="entry name" value="YceI"/>
    <property type="match status" value="1"/>
</dbReference>
<dbReference type="SUPFAM" id="SSF101874">
    <property type="entry name" value="YceI-like"/>
    <property type="match status" value="1"/>
</dbReference>
<dbReference type="RefSeq" id="WP_182462925.1">
    <property type="nucleotide sequence ID" value="NZ_CP059732.1"/>
</dbReference>
<accession>A0A7G5H351</accession>
<keyword evidence="4" id="KW-1185">Reference proteome</keyword>
<feature type="chain" id="PRO_5028993346" evidence="1">
    <location>
        <begin position="21"/>
        <end position="175"/>
    </location>
</feature>
<organism evidence="3 4">
    <name type="scientific">Spirosoma foliorum</name>
    <dbReference type="NCBI Taxonomy" id="2710596"/>
    <lineage>
        <taxon>Bacteria</taxon>
        <taxon>Pseudomonadati</taxon>
        <taxon>Bacteroidota</taxon>
        <taxon>Cytophagia</taxon>
        <taxon>Cytophagales</taxon>
        <taxon>Cytophagaceae</taxon>
        <taxon>Spirosoma</taxon>
    </lineage>
</organism>
<evidence type="ECO:0000259" key="2">
    <source>
        <dbReference type="SMART" id="SM00867"/>
    </source>
</evidence>
<keyword evidence="1" id="KW-0732">Signal</keyword>
<dbReference type="AlphaFoldDB" id="A0A7G5H351"/>
<dbReference type="PANTHER" id="PTHR34406">
    <property type="entry name" value="PROTEIN YCEI"/>
    <property type="match status" value="1"/>
</dbReference>
<dbReference type="Pfam" id="PF04264">
    <property type="entry name" value="YceI"/>
    <property type="match status" value="1"/>
</dbReference>
<dbReference type="Gene3D" id="2.40.128.110">
    <property type="entry name" value="Lipid/polyisoprenoid-binding, YceI-like"/>
    <property type="match status" value="1"/>
</dbReference>
<dbReference type="PANTHER" id="PTHR34406:SF1">
    <property type="entry name" value="PROTEIN YCEI"/>
    <property type="match status" value="1"/>
</dbReference>
<protein>
    <submittedName>
        <fullName evidence="3">YceI family protein</fullName>
    </submittedName>
</protein>
<dbReference type="EMBL" id="CP059732">
    <property type="protein sequence ID" value="QMW05543.1"/>
    <property type="molecule type" value="Genomic_DNA"/>
</dbReference>
<dbReference type="KEGG" id="sfol:H3H32_11960"/>
<dbReference type="InterPro" id="IPR007372">
    <property type="entry name" value="Lipid/polyisoprenoid-bd_YceI"/>
</dbReference>
<name>A0A7G5H351_9BACT</name>
<dbReference type="InterPro" id="IPR036761">
    <property type="entry name" value="TTHA0802/YceI-like_sf"/>
</dbReference>
<evidence type="ECO:0000313" key="3">
    <source>
        <dbReference type="EMBL" id="QMW05543.1"/>
    </source>
</evidence>